<name>A0ABW3LFW1_9BACI</name>
<dbReference type="RefSeq" id="WP_390359201.1">
    <property type="nucleotide sequence ID" value="NZ_JBHTKJ010000007.1"/>
</dbReference>
<dbReference type="NCBIfam" id="TIGR01230">
    <property type="entry name" value="agmatinase"/>
    <property type="match status" value="1"/>
</dbReference>
<comment type="caution">
    <text evidence="5">The sequence shown here is derived from an EMBL/GenBank/DDBJ whole genome shotgun (WGS) entry which is preliminary data.</text>
</comment>
<dbReference type="PROSITE" id="PS51409">
    <property type="entry name" value="ARGINASE_2"/>
    <property type="match status" value="1"/>
</dbReference>
<evidence type="ECO:0000313" key="5">
    <source>
        <dbReference type="EMBL" id="MFD1037281.1"/>
    </source>
</evidence>
<reference evidence="6" key="1">
    <citation type="journal article" date="2019" name="Int. J. Syst. Evol. Microbiol.">
        <title>The Global Catalogue of Microorganisms (GCM) 10K type strain sequencing project: providing services to taxonomists for standard genome sequencing and annotation.</title>
        <authorList>
            <consortium name="The Broad Institute Genomics Platform"/>
            <consortium name="The Broad Institute Genome Sequencing Center for Infectious Disease"/>
            <person name="Wu L."/>
            <person name="Ma J."/>
        </authorList>
    </citation>
    <scope>NUCLEOTIDE SEQUENCE [LARGE SCALE GENOMIC DNA]</scope>
    <source>
        <strain evidence="6">CCUG 56754</strain>
    </source>
</reference>
<keyword evidence="3 4" id="KW-0378">Hydrolase</keyword>
<dbReference type="Gene3D" id="3.40.800.10">
    <property type="entry name" value="Ureohydrolase domain"/>
    <property type="match status" value="1"/>
</dbReference>
<dbReference type="PROSITE" id="PS01053">
    <property type="entry name" value="ARGINASE_1"/>
    <property type="match status" value="1"/>
</dbReference>
<accession>A0ABW3LFW1</accession>
<dbReference type="CDD" id="cd11589">
    <property type="entry name" value="Agmatinase_like_1"/>
    <property type="match status" value="1"/>
</dbReference>
<dbReference type="InterPro" id="IPR023696">
    <property type="entry name" value="Ureohydrolase_dom_sf"/>
</dbReference>
<dbReference type="PIRSF" id="PIRSF036979">
    <property type="entry name" value="Arginase"/>
    <property type="match status" value="1"/>
</dbReference>
<dbReference type="Pfam" id="PF00491">
    <property type="entry name" value="Arginase"/>
    <property type="match status" value="1"/>
</dbReference>
<organism evidence="5 6">
    <name type="scientific">Virgibacillus byunsanensis</name>
    <dbReference type="NCBI Taxonomy" id="570945"/>
    <lineage>
        <taxon>Bacteria</taxon>
        <taxon>Bacillati</taxon>
        <taxon>Bacillota</taxon>
        <taxon>Bacilli</taxon>
        <taxon>Bacillales</taxon>
        <taxon>Bacillaceae</taxon>
        <taxon>Virgibacillus</taxon>
    </lineage>
</organism>
<evidence type="ECO:0000256" key="1">
    <source>
        <dbReference type="ARBA" id="ARBA00009227"/>
    </source>
</evidence>
<dbReference type="GO" id="GO:0008783">
    <property type="term" value="F:agmatinase activity"/>
    <property type="evidence" value="ECO:0007669"/>
    <property type="project" value="UniProtKB-EC"/>
</dbReference>
<comment type="similarity">
    <text evidence="1">Belongs to the arginase family. Agmatinase subfamily.</text>
</comment>
<dbReference type="PANTHER" id="PTHR11358">
    <property type="entry name" value="ARGINASE/AGMATINASE"/>
    <property type="match status" value="1"/>
</dbReference>
<evidence type="ECO:0000256" key="3">
    <source>
        <dbReference type="ARBA" id="ARBA00022801"/>
    </source>
</evidence>
<proteinExistence type="inferred from homology"/>
<protein>
    <submittedName>
        <fullName evidence="5">Agmatinase</fullName>
        <ecNumber evidence="5">3.5.3.11</ecNumber>
    </submittedName>
</protein>
<dbReference type="InterPro" id="IPR020855">
    <property type="entry name" value="Ureohydrolase_Mn_BS"/>
</dbReference>
<dbReference type="InterPro" id="IPR006035">
    <property type="entry name" value="Ureohydrolase"/>
</dbReference>
<keyword evidence="6" id="KW-1185">Reference proteome</keyword>
<dbReference type="PANTHER" id="PTHR11358:SF26">
    <property type="entry name" value="GUANIDINO ACID HYDROLASE, MITOCHONDRIAL"/>
    <property type="match status" value="1"/>
</dbReference>
<keyword evidence="2" id="KW-0479">Metal-binding</keyword>
<evidence type="ECO:0000256" key="4">
    <source>
        <dbReference type="RuleBase" id="RU003684"/>
    </source>
</evidence>
<evidence type="ECO:0000256" key="2">
    <source>
        <dbReference type="ARBA" id="ARBA00022723"/>
    </source>
</evidence>
<dbReference type="InterPro" id="IPR005925">
    <property type="entry name" value="Agmatinase-rel"/>
</dbReference>
<evidence type="ECO:0000313" key="6">
    <source>
        <dbReference type="Proteomes" id="UP001597040"/>
    </source>
</evidence>
<gene>
    <name evidence="5" type="primary">speB</name>
    <name evidence="5" type="ORF">ACFQ3N_02430</name>
</gene>
<dbReference type="SUPFAM" id="SSF52768">
    <property type="entry name" value="Arginase/deacetylase"/>
    <property type="match status" value="1"/>
</dbReference>
<dbReference type="Proteomes" id="UP001597040">
    <property type="component" value="Unassembled WGS sequence"/>
</dbReference>
<dbReference type="EC" id="3.5.3.11" evidence="5"/>
<dbReference type="EMBL" id="JBHTKJ010000007">
    <property type="protein sequence ID" value="MFD1037281.1"/>
    <property type="molecule type" value="Genomic_DNA"/>
</dbReference>
<sequence length="327" mass="36519">MSRYAKREGWVKEELDMPFTGITSFRKYPICNNLDELDADVAIIGVPNDMSTAWRSGCRMGPRSIREMSSLYAFGPGYDPERDEDYLGDQWKIVDCGDVPMVNGDLEQCHENTEEMIKKIIEKGAIPVVMGGDHAITIPVAYALMPHKKVNVVQIDAHLDWLGEVSGQRFTLSHPMRRMSEMDHINQMAQLGIRGVGSSQRKDFEDARNYGSIILSPKQIRKIGIENVLKDLPDGEQYYITIDIDGLDASVAPGAGSPSPGGFYYNEVNELLEAVAKKGDVIGFDLVEVNPLYDPTGVTSQIAARLMIDFMGFILKEKENNRLNHDT</sequence>